<feature type="disulfide bond" evidence="1">
    <location>
        <begin position="301"/>
        <end position="310"/>
    </location>
</feature>
<dbReference type="OrthoDB" id="8831087at2759"/>
<organism evidence="5 6">
    <name type="scientific">Branchiostoma belcheri</name>
    <name type="common">Amphioxus</name>
    <dbReference type="NCBI Taxonomy" id="7741"/>
    <lineage>
        <taxon>Eukaryota</taxon>
        <taxon>Metazoa</taxon>
        <taxon>Chordata</taxon>
        <taxon>Cephalochordata</taxon>
        <taxon>Leptocardii</taxon>
        <taxon>Amphioxiformes</taxon>
        <taxon>Branchiostomatidae</taxon>
        <taxon>Branchiostoma</taxon>
    </lineage>
</organism>
<dbReference type="CDD" id="cd00053">
    <property type="entry name" value="EGF"/>
    <property type="match status" value="1"/>
</dbReference>
<dbReference type="InterPro" id="IPR000742">
    <property type="entry name" value="EGF"/>
</dbReference>
<keyword evidence="5" id="KW-1185">Reference proteome</keyword>
<evidence type="ECO:0000256" key="1">
    <source>
        <dbReference type="PROSITE-ProRule" id="PRU00076"/>
    </source>
</evidence>
<dbReference type="RefSeq" id="XP_019637742.1">
    <property type="nucleotide sequence ID" value="XM_019782183.1"/>
</dbReference>
<feature type="compositionally biased region" description="Polar residues" evidence="2">
    <location>
        <begin position="150"/>
        <end position="169"/>
    </location>
</feature>
<protein>
    <submittedName>
        <fullName evidence="6">Uncharacterized protein LOC109480039</fullName>
    </submittedName>
</protein>
<feature type="region of interest" description="Disordered" evidence="2">
    <location>
        <begin position="76"/>
        <end position="171"/>
    </location>
</feature>
<name>A0A6P5A3D9_BRABE</name>
<dbReference type="SUPFAM" id="SSF57196">
    <property type="entry name" value="EGF/Laminin"/>
    <property type="match status" value="1"/>
</dbReference>
<dbReference type="InterPro" id="IPR036116">
    <property type="entry name" value="FN3_sf"/>
</dbReference>
<evidence type="ECO:0000256" key="3">
    <source>
        <dbReference type="SAM" id="Phobius"/>
    </source>
</evidence>
<dbReference type="Gene3D" id="2.10.25.10">
    <property type="entry name" value="Laminin"/>
    <property type="match status" value="1"/>
</dbReference>
<keyword evidence="1" id="KW-0245">EGF-like domain</keyword>
<dbReference type="AlphaFoldDB" id="A0A6P5A3D9"/>
<dbReference type="KEGG" id="bbel:109480039"/>
<accession>A0A6P5A3D9</accession>
<reference evidence="6" key="1">
    <citation type="submission" date="2025-08" db="UniProtKB">
        <authorList>
            <consortium name="RefSeq"/>
        </authorList>
    </citation>
    <scope>IDENTIFICATION</scope>
    <source>
        <tissue evidence="6">Gonad</tissue>
    </source>
</reference>
<keyword evidence="3" id="KW-0472">Membrane</keyword>
<evidence type="ECO:0000313" key="5">
    <source>
        <dbReference type="Proteomes" id="UP000515135"/>
    </source>
</evidence>
<feature type="domain" description="EGF-like" evidence="4">
    <location>
        <begin position="275"/>
        <end position="311"/>
    </location>
</feature>
<evidence type="ECO:0000259" key="4">
    <source>
        <dbReference type="PROSITE" id="PS50026"/>
    </source>
</evidence>
<keyword evidence="3" id="KW-1133">Transmembrane helix</keyword>
<gene>
    <name evidence="6" type="primary">LOC109480039</name>
</gene>
<dbReference type="PROSITE" id="PS00022">
    <property type="entry name" value="EGF_1"/>
    <property type="match status" value="1"/>
</dbReference>
<sequence>MQVDSGWVAVCTVYLVHLLPDKVTSFPADIRTSPMPTADSGLFVPRGVWMEANHRKIPTKDLMTTVYAEDIYFEPTDKPLENETQQEENVTNPSRSKEAKGQTSEDTSSGDYNVGIGRPDLHIPRPSLPTRFDTPRDMKRGNSRLRHSHNGFTATTRPTQMTSGTNSHVTVPRSGITEWERSKSYDGSRQGDGNGTRGVRLKTTATTRRGRGRSTGHGSMMAASRRVVRRGDIVGSGYYEKGLQDSHVAVVTAEEEMPATQIPIKATKSSRVPNKDFQCPDDYCENNGICTVIKGQPRCACLPTFAGDRCQEFVGGMIVNFSVNEPVFASVRIWWEIDIRYPISGFQLDCYMQGLDYEFKYSVQLDAFTRNFTLEGLHPDVNYRACVSPIADGMVRVPVNFDNCKDFSIAEPWEEAEKRVAIISDSAIWILLLLVFLTVYAASRYCRQW</sequence>
<keyword evidence="3" id="KW-0812">Transmembrane</keyword>
<evidence type="ECO:0000313" key="6">
    <source>
        <dbReference type="RefSeq" id="XP_019637742.1"/>
    </source>
</evidence>
<dbReference type="SUPFAM" id="SSF49265">
    <property type="entry name" value="Fibronectin type III"/>
    <property type="match status" value="1"/>
</dbReference>
<comment type="caution">
    <text evidence="1">Lacks conserved residue(s) required for the propagation of feature annotation.</text>
</comment>
<feature type="transmembrane region" description="Helical" evidence="3">
    <location>
        <begin position="427"/>
        <end position="446"/>
    </location>
</feature>
<feature type="compositionally biased region" description="Polar residues" evidence="2">
    <location>
        <begin position="101"/>
        <end position="111"/>
    </location>
</feature>
<keyword evidence="1" id="KW-1015">Disulfide bond</keyword>
<evidence type="ECO:0000256" key="2">
    <source>
        <dbReference type="SAM" id="MobiDB-lite"/>
    </source>
</evidence>
<dbReference type="PROSITE" id="PS50026">
    <property type="entry name" value="EGF_3"/>
    <property type="match status" value="1"/>
</dbReference>
<dbReference type="GeneID" id="109480039"/>
<proteinExistence type="predicted"/>
<dbReference type="Proteomes" id="UP000515135">
    <property type="component" value="Unplaced"/>
</dbReference>